<keyword evidence="4" id="KW-1185">Reference proteome</keyword>
<organism evidence="3 4">
    <name type="scientific">Penicillium citrinum</name>
    <dbReference type="NCBI Taxonomy" id="5077"/>
    <lineage>
        <taxon>Eukaryota</taxon>
        <taxon>Fungi</taxon>
        <taxon>Dikarya</taxon>
        <taxon>Ascomycota</taxon>
        <taxon>Pezizomycotina</taxon>
        <taxon>Eurotiomycetes</taxon>
        <taxon>Eurotiomycetidae</taxon>
        <taxon>Eurotiales</taxon>
        <taxon>Aspergillaceae</taxon>
        <taxon>Penicillium</taxon>
    </lineage>
</organism>
<dbReference type="AlphaFoldDB" id="A0A9W9TH79"/>
<reference evidence="3" key="1">
    <citation type="submission" date="2022-11" db="EMBL/GenBank/DDBJ databases">
        <authorList>
            <person name="Petersen C."/>
        </authorList>
    </citation>
    <scope>NUCLEOTIDE SEQUENCE</scope>
    <source>
        <strain evidence="3">IBT 23319</strain>
    </source>
</reference>
<feature type="compositionally biased region" description="Basic and acidic residues" evidence="2">
    <location>
        <begin position="262"/>
        <end position="272"/>
    </location>
</feature>
<protein>
    <submittedName>
        <fullName evidence="3">Uncharacterized protein</fullName>
    </submittedName>
</protein>
<dbReference type="GeneID" id="81387077"/>
<feature type="coiled-coil region" evidence="1">
    <location>
        <begin position="150"/>
        <end position="191"/>
    </location>
</feature>
<feature type="region of interest" description="Disordered" evidence="2">
    <location>
        <begin position="228"/>
        <end position="355"/>
    </location>
</feature>
<keyword evidence="1" id="KW-0175">Coiled coil</keyword>
<dbReference type="InterPro" id="IPR014751">
    <property type="entry name" value="XRCC4-like_C"/>
</dbReference>
<dbReference type="EMBL" id="JAPQKT010000008">
    <property type="protein sequence ID" value="KAJ5222752.1"/>
    <property type="molecule type" value="Genomic_DNA"/>
</dbReference>
<dbReference type="SUPFAM" id="SSF58022">
    <property type="entry name" value="XRCC4, C-terminal oligomerization domain"/>
    <property type="match status" value="1"/>
</dbReference>
<comment type="caution">
    <text evidence="3">The sequence shown here is derived from an EMBL/GenBank/DDBJ whole genome shotgun (WGS) entry which is preliminary data.</text>
</comment>
<feature type="compositionally biased region" description="Basic and acidic residues" evidence="2">
    <location>
        <begin position="301"/>
        <end position="325"/>
    </location>
</feature>
<dbReference type="PANTHER" id="PTHR42067:SF1">
    <property type="entry name" value="MITOTIC APPARATUS PROTEIN P62"/>
    <property type="match status" value="1"/>
</dbReference>
<dbReference type="OrthoDB" id="8064436at2759"/>
<dbReference type="PANTHER" id="PTHR42067">
    <property type="entry name" value="YALI0C15378P"/>
    <property type="match status" value="1"/>
</dbReference>
<name>A0A9W9TH79_PENCI</name>
<evidence type="ECO:0000256" key="2">
    <source>
        <dbReference type="SAM" id="MobiDB-lite"/>
    </source>
</evidence>
<accession>A0A9W9TH79</accession>
<evidence type="ECO:0000256" key="1">
    <source>
        <dbReference type="SAM" id="Coils"/>
    </source>
</evidence>
<evidence type="ECO:0000313" key="4">
    <source>
        <dbReference type="Proteomes" id="UP001147733"/>
    </source>
</evidence>
<gene>
    <name evidence="3" type="ORF">N7469_008992</name>
</gene>
<proteinExistence type="predicted"/>
<feature type="compositionally biased region" description="Acidic residues" evidence="2">
    <location>
        <begin position="346"/>
        <end position="355"/>
    </location>
</feature>
<dbReference type="Proteomes" id="UP001147733">
    <property type="component" value="Unassembled WGS sequence"/>
</dbReference>
<evidence type="ECO:0000313" key="3">
    <source>
        <dbReference type="EMBL" id="KAJ5222752.1"/>
    </source>
</evidence>
<feature type="compositionally biased region" description="Polar residues" evidence="2">
    <location>
        <begin position="283"/>
        <end position="292"/>
    </location>
</feature>
<sequence>MISAQVLRFDRSDEKDSFVLVNLVNNRSDESDDSLDLTLMATEGEGAYTASVKQANLKDLRSKSYQGSEEEWFQIIRFILGQSITGDEPALSSGLEATATVKESEEDGEIIITIRKRVQDITQRLGAIVLKQGDETIELFEWAGTAAARTGTLEKQVTSLTNRYQEAEDKVQTLNQQLEDLLQAKIQQENQMMSNFTQLLNEKKLKIRNQQRLLASSNADPAKLSEIQASFIKPEDNDSTRPSKRSYNSDTEDSEGFEPMEIDNRKPSKESNDSDEEIEDHQSTPPHDGNTTTDDESEEEPVQRTDFKRPSPKEEAPPPRRELPFTRRGPAAAKSKPTPQPTGEETGGETDDDEL</sequence>
<dbReference type="RefSeq" id="XP_056497675.1">
    <property type="nucleotide sequence ID" value="XM_056647910.1"/>
</dbReference>
<dbReference type="Gene3D" id="1.20.5.370">
    <property type="match status" value="1"/>
</dbReference>
<feature type="compositionally biased region" description="Acidic residues" evidence="2">
    <location>
        <begin position="250"/>
        <end position="261"/>
    </location>
</feature>
<reference evidence="3" key="2">
    <citation type="journal article" date="2023" name="IMA Fungus">
        <title>Comparative genomic study of the Penicillium genus elucidates a diverse pangenome and 15 lateral gene transfer events.</title>
        <authorList>
            <person name="Petersen C."/>
            <person name="Sorensen T."/>
            <person name="Nielsen M.R."/>
            <person name="Sondergaard T.E."/>
            <person name="Sorensen J.L."/>
            <person name="Fitzpatrick D.A."/>
            <person name="Frisvad J.C."/>
            <person name="Nielsen K.L."/>
        </authorList>
    </citation>
    <scope>NUCLEOTIDE SEQUENCE</scope>
    <source>
        <strain evidence="3">IBT 23319</strain>
    </source>
</reference>